<keyword evidence="2" id="KW-1185">Reference proteome</keyword>
<protein>
    <submittedName>
        <fullName evidence="1">DUF1993 family protein</fullName>
    </submittedName>
</protein>
<evidence type="ECO:0000313" key="1">
    <source>
        <dbReference type="EMBL" id="QNN66267.1"/>
    </source>
</evidence>
<dbReference type="KEGG" id="srhi:H9L12_09900"/>
<sequence length="63" mass="6769">MTALTPLTNQLRALSGRLEKAEAFAAWRGSGSDALLPLRLAPDMFPLTTQPRFAAKPTVGSTR</sequence>
<dbReference type="Gene3D" id="1.20.120.450">
    <property type="entry name" value="dinb family like domain"/>
    <property type="match status" value="1"/>
</dbReference>
<dbReference type="Pfam" id="PF09351">
    <property type="entry name" value="DUF1993"/>
    <property type="match status" value="1"/>
</dbReference>
<dbReference type="Proteomes" id="UP000515955">
    <property type="component" value="Chromosome"/>
</dbReference>
<dbReference type="EMBL" id="CP060717">
    <property type="protein sequence ID" value="QNN66267.1"/>
    <property type="molecule type" value="Genomic_DNA"/>
</dbReference>
<proteinExistence type="predicted"/>
<reference evidence="1 2" key="1">
    <citation type="submission" date="2020-08" db="EMBL/GenBank/DDBJ databases">
        <title>Genome sequence of Sphingomonas rhizophila KACC 19189T.</title>
        <authorList>
            <person name="Hyun D.-W."/>
            <person name="Bae J.-W."/>
        </authorList>
    </citation>
    <scope>NUCLEOTIDE SEQUENCE [LARGE SCALE GENOMIC DNA]</scope>
    <source>
        <strain evidence="1 2">KACC 19189</strain>
    </source>
</reference>
<dbReference type="AlphaFoldDB" id="A0A7G9SEJ2"/>
<gene>
    <name evidence="1" type="ORF">H9L12_09900</name>
</gene>
<evidence type="ECO:0000313" key="2">
    <source>
        <dbReference type="Proteomes" id="UP000515955"/>
    </source>
</evidence>
<organism evidence="1 2">
    <name type="scientific">Sphingomonas rhizophila</name>
    <dbReference type="NCBI Taxonomy" id="2071607"/>
    <lineage>
        <taxon>Bacteria</taxon>
        <taxon>Pseudomonadati</taxon>
        <taxon>Pseudomonadota</taxon>
        <taxon>Alphaproteobacteria</taxon>
        <taxon>Sphingomonadales</taxon>
        <taxon>Sphingomonadaceae</taxon>
        <taxon>Sphingomonas</taxon>
    </lineage>
</organism>
<dbReference type="InterPro" id="IPR034660">
    <property type="entry name" value="DinB/YfiT-like"/>
</dbReference>
<dbReference type="SUPFAM" id="SSF109854">
    <property type="entry name" value="DinB/YfiT-like putative metalloenzymes"/>
    <property type="match status" value="1"/>
</dbReference>
<accession>A0A7G9SEJ2</accession>
<name>A0A7G9SEJ2_9SPHN</name>
<dbReference type="InterPro" id="IPR018531">
    <property type="entry name" value="DUF1993"/>
</dbReference>